<gene>
    <name evidence="2" type="ORF">B0686_01165</name>
</gene>
<sequence>MYKQDQSIVYPWPTDALLQEREVAWRVKLPDDYKNFIMRKNGFRPSKNLFSVTNRSFLIERFLCVLENSKDNPLGMYDIDVVMPQLDERLFVHEDILGFELIPIVALYGGDFVCLNYVEDPAHPSMCIWYHEESYELEPAIELVANNFTEFLDMLQD</sequence>
<accession>A0A1T0C8A1</accession>
<reference evidence="2 3" key="1">
    <citation type="submission" date="2017-02" db="EMBL/GenBank/DDBJ databases">
        <title>Draft genome sequence of Streptococcus mitis CCUG 63687.</title>
        <authorList>
            <person name="Salva-Serra F."/>
            <person name="Engstrom-Jakobsson H."/>
            <person name="Thorell K."/>
            <person name="Jaen-Luchoro D."/>
            <person name="Gonzales-Siles L."/>
            <person name="Karlsson R."/>
            <person name="Yazdan S."/>
            <person name="Boulund F."/>
            <person name="Johnning A."/>
            <person name="Engstrand L."/>
            <person name="Kristiansson E."/>
            <person name="Moore E."/>
        </authorList>
    </citation>
    <scope>NUCLEOTIDE SEQUENCE [LARGE SCALE GENOMIC DNA]</scope>
    <source>
        <strain evidence="2 3">CCUG 63687</strain>
    </source>
</reference>
<dbReference type="Proteomes" id="UP000190652">
    <property type="component" value="Unassembled WGS sequence"/>
</dbReference>
<dbReference type="SUPFAM" id="SSF160631">
    <property type="entry name" value="SMI1/KNR4-like"/>
    <property type="match status" value="1"/>
</dbReference>
<dbReference type="EMBL" id="MUYO01000001">
    <property type="protein sequence ID" value="OOS18596.1"/>
    <property type="molecule type" value="Genomic_DNA"/>
</dbReference>
<dbReference type="Pfam" id="PF09346">
    <property type="entry name" value="SMI1_KNR4"/>
    <property type="match status" value="1"/>
</dbReference>
<dbReference type="AlphaFoldDB" id="A0A1T0C8A1"/>
<comment type="caution">
    <text evidence="2">The sequence shown here is derived from an EMBL/GenBank/DDBJ whole genome shotgun (WGS) entry which is preliminary data.</text>
</comment>
<proteinExistence type="predicted"/>
<protein>
    <submittedName>
        <fullName evidence="2">SMI1/KNR4 family protein</fullName>
    </submittedName>
</protein>
<dbReference type="SMART" id="SM00860">
    <property type="entry name" value="SMI1_KNR4"/>
    <property type="match status" value="1"/>
</dbReference>
<dbReference type="RefSeq" id="WP_078352033.1">
    <property type="nucleotide sequence ID" value="NZ_JBPAFN010000002.1"/>
</dbReference>
<dbReference type="InterPro" id="IPR037883">
    <property type="entry name" value="Knr4/Smi1-like_sf"/>
</dbReference>
<name>A0A1T0C8A1_STRMT</name>
<dbReference type="InterPro" id="IPR018958">
    <property type="entry name" value="Knr4/Smi1-like_dom"/>
</dbReference>
<feature type="domain" description="Knr4/Smi1-like" evidence="1">
    <location>
        <begin position="13"/>
        <end position="154"/>
    </location>
</feature>
<evidence type="ECO:0000313" key="3">
    <source>
        <dbReference type="Proteomes" id="UP000190652"/>
    </source>
</evidence>
<dbReference type="Gene3D" id="3.40.1580.10">
    <property type="entry name" value="SMI1/KNR4-like"/>
    <property type="match status" value="1"/>
</dbReference>
<evidence type="ECO:0000259" key="1">
    <source>
        <dbReference type="SMART" id="SM00860"/>
    </source>
</evidence>
<organism evidence="2 3">
    <name type="scientific">Streptococcus mitis</name>
    <dbReference type="NCBI Taxonomy" id="28037"/>
    <lineage>
        <taxon>Bacteria</taxon>
        <taxon>Bacillati</taxon>
        <taxon>Bacillota</taxon>
        <taxon>Bacilli</taxon>
        <taxon>Lactobacillales</taxon>
        <taxon>Streptococcaceae</taxon>
        <taxon>Streptococcus</taxon>
        <taxon>Streptococcus mitis group</taxon>
    </lineage>
</organism>
<evidence type="ECO:0000313" key="2">
    <source>
        <dbReference type="EMBL" id="OOS18596.1"/>
    </source>
</evidence>